<dbReference type="InterPro" id="IPR003813">
    <property type="entry name" value="MvhD/FlpD"/>
</dbReference>
<feature type="domain" description="F420-non-reducing hydrogenase iron-sulfur subunit D" evidence="5">
    <location>
        <begin position="13"/>
        <end position="132"/>
    </location>
</feature>
<keyword evidence="1" id="KW-0479">Metal-binding</keyword>
<evidence type="ECO:0000256" key="2">
    <source>
        <dbReference type="ARBA" id="ARBA00023002"/>
    </source>
</evidence>
<keyword evidence="4" id="KW-0411">Iron-sulfur</keyword>
<evidence type="ECO:0000313" key="6">
    <source>
        <dbReference type="EMBL" id="GAI44139.1"/>
    </source>
</evidence>
<dbReference type="GO" id="GO:0046872">
    <property type="term" value="F:metal ion binding"/>
    <property type="evidence" value="ECO:0007669"/>
    <property type="project" value="UniProtKB-KW"/>
</dbReference>
<name>X1QLJ5_9ZZZZ</name>
<dbReference type="Pfam" id="PF02662">
    <property type="entry name" value="FlpD"/>
    <property type="match status" value="1"/>
</dbReference>
<dbReference type="GO" id="GO:0016491">
    <property type="term" value="F:oxidoreductase activity"/>
    <property type="evidence" value="ECO:0007669"/>
    <property type="project" value="UniProtKB-KW"/>
</dbReference>
<proteinExistence type="predicted"/>
<reference evidence="6" key="1">
    <citation type="journal article" date="2014" name="Front. Microbiol.">
        <title>High frequency of phylogenetically diverse reductive dehalogenase-homologous genes in deep subseafloor sedimentary metagenomes.</title>
        <authorList>
            <person name="Kawai M."/>
            <person name="Futagami T."/>
            <person name="Toyoda A."/>
            <person name="Takaki Y."/>
            <person name="Nishi S."/>
            <person name="Hori S."/>
            <person name="Arai W."/>
            <person name="Tsubouchi T."/>
            <person name="Morono Y."/>
            <person name="Uchiyama I."/>
            <person name="Ito T."/>
            <person name="Fujiyama A."/>
            <person name="Inagaki F."/>
            <person name="Takami H."/>
        </authorList>
    </citation>
    <scope>NUCLEOTIDE SEQUENCE</scope>
    <source>
        <strain evidence="6">Expedition CK06-06</strain>
    </source>
</reference>
<keyword evidence="2" id="KW-0560">Oxidoreductase</keyword>
<dbReference type="EMBL" id="BARV01032020">
    <property type="protein sequence ID" value="GAI44139.1"/>
    <property type="molecule type" value="Genomic_DNA"/>
</dbReference>
<evidence type="ECO:0000256" key="4">
    <source>
        <dbReference type="ARBA" id="ARBA00023014"/>
    </source>
</evidence>
<comment type="caution">
    <text evidence="6">The sequence shown here is derived from an EMBL/GenBank/DDBJ whole genome shotgun (WGS) entry which is preliminary data.</text>
</comment>
<evidence type="ECO:0000256" key="1">
    <source>
        <dbReference type="ARBA" id="ARBA00022723"/>
    </source>
</evidence>
<protein>
    <recommendedName>
        <fullName evidence="5">F420-non-reducing hydrogenase iron-sulfur subunit D domain-containing protein</fullName>
    </recommendedName>
</protein>
<accession>X1QLJ5</accession>
<keyword evidence="3" id="KW-0408">Iron</keyword>
<dbReference type="AlphaFoldDB" id="X1QLJ5"/>
<gene>
    <name evidence="6" type="ORF">S06H3_50558</name>
</gene>
<organism evidence="6">
    <name type="scientific">marine sediment metagenome</name>
    <dbReference type="NCBI Taxonomy" id="412755"/>
    <lineage>
        <taxon>unclassified sequences</taxon>
        <taxon>metagenomes</taxon>
        <taxon>ecological metagenomes</taxon>
    </lineage>
</organism>
<dbReference type="GO" id="GO:0051536">
    <property type="term" value="F:iron-sulfur cluster binding"/>
    <property type="evidence" value="ECO:0007669"/>
    <property type="project" value="UniProtKB-KW"/>
</dbReference>
<evidence type="ECO:0000256" key="3">
    <source>
        <dbReference type="ARBA" id="ARBA00023004"/>
    </source>
</evidence>
<sequence length="144" mass="15983">FKSASQSKFKPLIIGFCCQYGLYGTGALASLWRKAKAGIWIAPVLCVAKIETEHILRAFQIGAEGVFIAGCGQEQCAREDTAFWALQRVEKARKILQQIGLEPQRLQAFNLYPSDEDPANALDEFTEQIGELYLASAIKQEVKT</sequence>
<feature type="non-terminal residue" evidence="6">
    <location>
        <position position="1"/>
    </location>
</feature>
<evidence type="ECO:0000259" key="5">
    <source>
        <dbReference type="Pfam" id="PF02662"/>
    </source>
</evidence>